<dbReference type="Pfam" id="PF04397">
    <property type="entry name" value="LytTR"/>
    <property type="match status" value="1"/>
</dbReference>
<dbReference type="EMBL" id="JACHVA010000046">
    <property type="protein sequence ID" value="MBC2601175.1"/>
    <property type="molecule type" value="Genomic_DNA"/>
</dbReference>
<reference evidence="2 3" key="1">
    <citation type="submission" date="2020-07" db="EMBL/GenBank/DDBJ databases">
        <authorList>
            <person name="Feng X."/>
        </authorList>
    </citation>
    <scope>NUCLEOTIDE SEQUENCE [LARGE SCALE GENOMIC DNA]</scope>
    <source>
        <strain evidence="2 3">JCM14086</strain>
    </source>
</reference>
<dbReference type="Gene3D" id="2.40.50.1020">
    <property type="entry name" value="LytTr DNA-binding domain"/>
    <property type="match status" value="1"/>
</dbReference>
<proteinExistence type="predicted"/>
<evidence type="ECO:0000313" key="3">
    <source>
        <dbReference type="Proteomes" id="UP000525652"/>
    </source>
</evidence>
<accession>A0A7X1E369</accession>
<protein>
    <submittedName>
        <fullName evidence="2">GAF domain-containing DNA-binding protein</fullName>
    </submittedName>
</protein>
<dbReference type="PROSITE" id="PS50930">
    <property type="entry name" value="HTH_LYTTR"/>
    <property type="match status" value="1"/>
</dbReference>
<feature type="domain" description="HTH LytTR-type" evidence="1">
    <location>
        <begin position="238"/>
        <end position="302"/>
    </location>
</feature>
<evidence type="ECO:0000313" key="2">
    <source>
        <dbReference type="EMBL" id="MBC2601175.1"/>
    </source>
</evidence>
<dbReference type="SMART" id="SM00850">
    <property type="entry name" value="LytTR"/>
    <property type="match status" value="1"/>
</dbReference>
<organism evidence="2 3">
    <name type="scientific">Puniceicoccus vermicola</name>
    <dbReference type="NCBI Taxonomy" id="388746"/>
    <lineage>
        <taxon>Bacteria</taxon>
        <taxon>Pseudomonadati</taxon>
        <taxon>Verrucomicrobiota</taxon>
        <taxon>Opitutia</taxon>
        <taxon>Puniceicoccales</taxon>
        <taxon>Puniceicoccaceae</taxon>
        <taxon>Puniceicoccus</taxon>
    </lineage>
</organism>
<dbReference type="InterPro" id="IPR007492">
    <property type="entry name" value="LytTR_DNA-bd_dom"/>
</dbReference>
<keyword evidence="2" id="KW-0238">DNA-binding</keyword>
<dbReference type="InterPro" id="IPR003018">
    <property type="entry name" value="GAF"/>
</dbReference>
<gene>
    <name evidence="2" type="ORF">H5P30_05240</name>
</gene>
<dbReference type="InterPro" id="IPR029016">
    <property type="entry name" value="GAF-like_dom_sf"/>
</dbReference>
<evidence type="ECO:0000259" key="1">
    <source>
        <dbReference type="PROSITE" id="PS50930"/>
    </source>
</evidence>
<name>A0A7X1E369_9BACT</name>
<dbReference type="Pfam" id="PF13185">
    <property type="entry name" value="GAF_2"/>
    <property type="match status" value="1"/>
</dbReference>
<sequence length="302" mass="35011">MNQREERRASAGQIVEEGEFLRRCGSLLLGLPADKAINRILALLGRAHRSDRAWLIRYNQDFTHFWNTHEWARSGSSEHVVELQGIPVEMGAWMHETLLKNKAVYIQDSKRMPRRAKALQSEFMRQSIRSLLSVPVFYRGKLMLQIGYDTTTHEGDWSEEEIWLLREVGRLFALRLFADSAPPAFQPDVEEKEDASIHLQESSVHRRIMLDQVTHITADGDYSRMNFLNAPSASDNRSLRYWESALSPRRFVRISRSVIVNCSRIQSLDRRGGIWRLQLRGLAEPLTVGRSYRADLKHRLES</sequence>
<dbReference type="RefSeq" id="WP_185691900.1">
    <property type="nucleotide sequence ID" value="NZ_JACHVA010000046.1"/>
</dbReference>
<dbReference type="SUPFAM" id="SSF55781">
    <property type="entry name" value="GAF domain-like"/>
    <property type="match status" value="1"/>
</dbReference>
<dbReference type="Proteomes" id="UP000525652">
    <property type="component" value="Unassembled WGS sequence"/>
</dbReference>
<comment type="caution">
    <text evidence="2">The sequence shown here is derived from an EMBL/GenBank/DDBJ whole genome shotgun (WGS) entry which is preliminary data.</text>
</comment>
<dbReference type="Gene3D" id="3.30.450.40">
    <property type="match status" value="1"/>
</dbReference>
<dbReference type="AlphaFoldDB" id="A0A7X1E369"/>
<keyword evidence="3" id="KW-1185">Reference proteome</keyword>
<dbReference type="GO" id="GO:0003677">
    <property type="term" value="F:DNA binding"/>
    <property type="evidence" value="ECO:0007669"/>
    <property type="project" value="UniProtKB-KW"/>
</dbReference>